<organism evidence="2">
    <name type="scientific">Aphanomyces invadans</name>
    <dbReference type="NCBI Taxonomy" id="157072"/>
    <lineage>
        <taxon>Eukaryota</taxon>
        <taxon>Sar</taxon>
        <taxon>Stramenopiles</taxon>
        <taxon>Oomycota</taxon>
        <taxon>Saprolegniomycetes</taxon>
        <taxon>Saprolegniales</taxon>
        <taxon>Verrucalvaceae</taxon>
        <taxon>Aphanomyces</taxon>
    </lineage>
</organism>
<dbReference type="STRING" id="157072.A0A024U4D9"/>
<feature type="region of interest" description="Disordered" evidence="1">
    <location>
        <begin position="563"/>
        <end position="620"/>
    </location>
</feature>
<dbReference type="GeneID" id="20083766"/>
<dbReference type="EMBL" id="KI913963">
    <property type="protein sequence ID" value="ETW01100.1"/>
    <property type="molecule type" value="Genomic_DNA"/>
</dbReference>
<feature type="region of interest" description="Disordered" evidence="1">
    <location>
        <begin position="463"/>
        <end position="530"/>
    </location>
</feature>
<dbReference type="OrthoDB" id="75233at2759"/>
<evidence type="ECO:0000313" key="2">
    <source>
        <dbReference type="EMBL" id="ETW01100.1"/>
    </source>
</evidence>
<accession>A0A024U4D9</accession>
<gene>
    <name evidence="2" type="ORF">H310_06716</name>
</gene>
<dbReference type="RefSeq" id="XP_008870098.1">
    <property type="nucleotide sequence ID" value="XM_008871876.1"/>
</dbReference>
<dbReference type="AlphaFoldDB" id="A0A024U4D9"/>
<name>A0A024U4D9_9STRA</name>
<feature type="compositionally biased region" description="Basic residues" evidence="1">
    <location>
        <begin position="596"/>
        <end position="608"/>
    </location>
</feature>
<feature type="compositionally biased region" description="Basic and acidic residues" evidence="1">
    <location>
        <begin position="229"/>
        <end position="250"/>
    </location>
</feature>
<dbReference type="VEuPathDB" id="FungiDB:H310_06716"/>
<evidence type="ECO:0000256" key="1">
    <source>
        <dbReference type="SAM" id="MobiDB-lite"/>
    </source>
</evidence>
<reference evidence="2" key="1">
    <citation type="submission" date="2013-12" db="EMBL/GenBank/DDBJ databases">
        <title>The Genome Sequence of Aphanomyces invadans NJM9701.</title>
        <authorList>
            <consortium name="The Broad Institute Genomics Platform"/>
            <person name="Russ C."/>
            <person name="Tyler B."/>
            <person name="van West P."/>
            <person name="Dieguez-Uribeondo J."/>
            <person name="Young S.K."/>
            <person name="Zeng Q."/>
            <person name="Gargeya S."/>
            <person name="Fitzgerald M."/>
            <person name="Abouelleil A."/>
            <person name="Alvarado L."/>
            <person name="Chapman S.B."/>
            <person name="Gainer-Dewar J."/>
            <person name="Goldberg J."/>
            <person name="Griggs A."/>
            <person name="Gujja S."/>
            <person name="Hansen M."/>
            <person name="Howarth C."/>
            <person name="Imamovic A."/>
            <person name="Ireland A."/>
            <person name="Larimer J."/>
            <person name="McCowan C."/>
            <person name="Murphy C."/>
            <person name="Pearson M."/>
            <person name="Poon T.W."/>
            <person name="Priest M."/>
            <person name="Roberts A."/>
            <person name="Saif S."/>
            <person name="Shea T."/>
            <person name="Sykes S."/>
            <person name="Wortman J."/>
            <person name="Nusbaum C."/>
            <person name="Birren B."/>
        </authorList>
    </citation>
    <scope>NUCLEOTIDE SEQUENCE [LARGE SCALE GENOMIC DNA]</scope>
    <source>
        <strain evidence="2">NJM9701</strain>
    </source>
</reference>
<sequence>MDGVDGVSSTADDVHVPDDVQPLCPPPYVEQFVADDACAALVDNLCDSIALISEAKSMEARVLTRVSNDAIAQLFAAVGMVLIERTDSFDAMGADAPPPLQADSATDTSGFLRALGRLHSFVTRRRHSAQAYMAQTSCDGSVSLRHDDLASFLHGLPLYLTKREVNFVTKESTKSSNTDLDVRLDVHSIAKVVANAIKTAKKKAGQSPYRPPVVFLPPEESSATPNDVHAPKELKARRPADSPERADPRHPTQQLSTFRTTHRSNFAGGDKRGTKYSIVATIQTHKLSMDDVELHVALDAVPPPSSPDKVDQATMSNIFSLGTPRLLSPRELARRRDILSYLDSIEAAALQEELLAKKRRALLERPVNVIEGDVQQPCPNHCPTIHDAFLAIPTTFDICDPSPHDGPVKSHKSKGSIRKHQHDKIVELPKLADDEAVTMPDFHLPHIDTNRLEVGVKVVYPGKEKVGGKRNPSRNARLKLHNYHVQPPLPSSTNKTRLTRLKVKTPPHPPPPDDRAPASPDTPPPEAVVLPRLPISPIKSSQTQPAKPTAPAAPILVLPKSIASPIKPTHPMGGNASCDASSHHSHAADRSQISHARVRGKQPVRSRFKFSDTLFRSLQN</sequence>
<protein>
    <submittedName>
        <fullName evidence="2">Uncharacterized protein</fullName>
    </submittedName>
</protein>
<feature type="region of interest" description="Disordered" evidence="1">
    <location>
        <begin position="200"/>
        <end position="270"/>
    </location>
</feature>
<proteinExistence type="predicted"/>